<dbReference type="PANTHER" id="PTHR42859">
    <property type="entry name" value="OXIDOREDUCTASE"/>
    <property type="match status" value="1"/>
</dbReference>
<evidence type="ECO:0000256" key="9">
    <source>
        <dbReference type="RuleBase" id="RU365098"/>
    </source>
</evidence>
<organism evidence="11 12">
    <name type="scientific">Thiothrix lacustris</name>
    <dbReference type="NCBI Taxonomy" id="525917"/>
    <lineage>
        <taxon>Bacteria</taxon>
        <taxon>Pseudomonadati</taxon>
        <taxon>Pseudomonadota</taxon>
        <taxon>Gammaproteobacteria</taxon>
        <taxon>Thiotrichales</taxon>
        <taxon>Thiotrichaceae</taxon>
        <taxon>Thiothrix</taxon>
    </lineage>
</organism>
<comment type="cofactor">
    <cofactor evidence="1">
        <name>[3Fe-4S] cluster</name>
        <dbReference type="ChEBI" id="CHEBI:21137"/>
    </cofactor>
</comment>
<accession>A0A1Y1QHV3</accession>
<dbReference type="InterPro" id="IPR017896">
    <property type="entry name" value="4Fe4S_Fe-S-bd"/>
</dbReference>
<dbReference type="Gene3D" id="3.30.70.20">
    <property type="match status" value="1"/>
</dbReference>
<evidence type="ECO:0000256" key="5">
    <source>
        <dbReference type="ARBA" id="ARBA00022723"/>
    </source>
</evidence>
<dbReference type="InterPro" id="IPR050294">
    <property type="entry name" value="RnfB_subfamily"/>
</dbReference>
<dbReference type="GO" id="GO:0051539">
    <property type="term" value="F:4 iron, 4 sulfur cluster binding"/>
    <property type="evidence" value="ECO:0007669"/>
    <property type="project" value="UniProtKB-UniRule"/>
</dbReference>
<keyword evidence="4 9" id="KW-0004">4Fe-4S</keyword>
<keyword evidence="7 9" id="KW-0408">Iron</keyword>
<evidence type="ECO:0000313" key="11">
    <source>
        <dbReference type="EMBL" id="OQX06056.1"/>
    </source>
</evidence>
<dbReference type="PANTHER" id="PTHR42859:SF2">
    <property type="entry name" value="FERREDOXIN"/>
    <property type="match status" value="1"/>
</dbReference>
<protein>
    <recommendedName>
        <fullName evidence="9">Ferredoxin</fullName>
    </recommendedName>
</protein>
<keyword evidence="6 9" id="KW-0249">Electron transport</keyword>
<name>A0A1Y1QHV3_9GAMM</name>
<evidence type="ECO:0000256" key="6">
    <source>
        <dbReference type="ARBA" id="ARBA00022982"/>
    </source>
</evidence>
<keyword evidence="3 9" id="KW-0813">Transport</keyword>
<dbReference type="PROSITE" id="PS51379">
    <property type="entry name" value="4FE4S_FER_2"/>
    <property type="match status" value="2"/>
</dbReference>
<comment type="caution">
    <text evidence="11">The sequence shown here is derived from an EMBL/GenBank/DDBJ whole genome shotgun (WGS) entry which is preliminary data.</text>
</comment>
<evidence type="ECO:0000256" key="3">
    <source>
        <dbReference type="ARBA" id="ARBA00022448"/>
    </source>
</evidence>
<keyword evidence="5 9" id="KW-0479">Metal-binding</keyword>
<evidence type="ECO:0000259" key="10">
    <source>
        <dbReference type="PROSITE" id="PS51379"/>
    </source>
</evidence>
<gene>
    <name evidence="11" type="ORF">BWK73_31815</name>
</gene>
<evidence type="ECO:0000256" key="2">
    <source>
        <dbReference type="ARBA" id="ARBA00001966"/>
    </source>
</evidence>
<evidence type="ECO:0000256" key="4">
    <source>
        <dbReference type="ARBA" id="ARBA00022485"/>
    </source>
</evidence>
<dbReference type="GO" id="GO:0009055">
    <property type="term" value="F:electron transfer activity"/>
    <property type="evidence" value="ECO:0007669"/>
    <property type="project" value="UniProtKB-UniRule"/>
</dbReference>
<dbReference type="InterPro" id="IPR017900">
    <property type="entry name" value="4Fe4S_Fe_S_CS"/>
</dbReference>
<feature type="domain" description="4Fe-4S ferredoxin-type" evidence="10">
    <location>
        <begin position="31"/>
        <end position="60"/>
    </location>
</feature>
<evidence type="ECO:0000256" key="7">
    <source>
        <dbReference type="ARBA" id="ARBA00023004"/>
    </source>
</evidence>
<dbReference type="GO" id="GO:0046872">
    <property type="term" value="F:metal ion binding"/>
    <property type="evidence" value="ECO:0007669"/>
    <property type="project" value="UniProtKB-UniRule"/>
</dbReference>
<dbReference type="EMBL" id="MTEJ01000261">
    <property type="protein sequence ID" value="OQX06056.1"/>
    <property type="molecule type" value="Genomic_DNA"/>
</dbReference>
<dbReference type="Proteomes" id="UP000192491">
    <property type="component" value="Unassembled WGS sequence"/>
</dbReference>
<comment type="cofactor">
    <cofactor evidence="2 9">
        <name>[4Fe-4S] cluster</name>
        <dbReference type="ChEBI" id="CHEBI:49883"/>
    </cofactor>
</comment>
<feature type="domain" description="4Fe-4S ferredoxin-type" evidence="10">
    <location>
        <begin position="1"/>
        <end position="30"/>
    </location>
</feature>
<comment type="function">
    <text evidence="9">Ferredoxins are iron-sulfur proteins that transfer electrons in a wide variety of metabolic reactions.</text>
</comment>
<dbReference type="InterPro" id="IPR000813">
    <property type="entry name" value="7Fe_ferredoxin"/>
</dbReference>
<reference evidence="11 12" key="1">
    <citation type="submission" date="2017-01" db="EMBL/GenBank/DDBJ databases">
        <title>Novel large sulfur bacteria in the metagenomes of groundwater-fed chemosynthetic microbial mats in the Lake Huron basin.</title>
        <authorList>
            <person name="Sharrar A.M."/>
            <person name="Flood B.E."/>
            <person name="Bailey J.V."/>
            <person name="Jones D.S."/>
            <person name="Biddanda B."/>
            <person name="Ruberg S.A."/>
            <person name="Marcus D.N."/>
            <person name="Dick G.J."/>
        </authorList>
    </citation>
    <scope>NUCLEOTIDE SEQUENCE [LARGE SCALE GENOMIC DNA]</scope>
    <source>
        <strain evidence="11">A8</strain>
    </source>
</reference>
<evidence type="ECO:0000313" key="12">
    <source>
        <dbReference type="Proteomes" id="UP000192491"/>
    </source>
</evidence>
<keyword evidence="8 9" id="KW-0411">Iron-sulfur</keyword>
<dbReference type="AlphaFoldDB" id="A0A1Y1QHV3"/>
<evidence type="ECO:0000256" key="8">
    <source>
        <dbReference type="ARBA" id="ARBA00023014"/>
    </source>
</evidence>
<sequence>MTHVVTENCIKCKYGTCLSVCPVLCFHEADDFLVINPEECVDCTMCVDVCEANAIYHIDSVPDEQSHFILLNAELSKLLPLTTKVSKVVNNPDAMNGISNKLSMIDITMTEPT</sequence>
<dbReference type="PROSITE" id="PS00198">
    <property type="entry name" value="4FE4S_FER_1"/>
    <property type="match status" value="1"/>
</dbReference>
<evidence type="ECO:0000256" key="1">
    <source>
        <dbReference type="ARBA" id="ARBA00001927"/>
    </source>
</evidence>
<proteinExistence type="predicted"/>
<dbReference type="PRINTS" id="PR00354">
    <property type="entry name" value="7FE8SFRDOXIN"/>
</dbReference>
<dbReference type="Pfam" id="PF00037">
    <property type="entry name" value="Fer4"/>
    <property type="match status" value="1"/>
</dbReference>
<dbReference type="SUPFAM" id="SSF54862">
    <property type="entry name" value="4Fe-4S ferredoxins"/>
    <property type="match status" value="1"/>
</dbReference>